<dbReference type="EMBL" id="JBBJCI010000445">
    <property type="protein sequence ID" value="KAK7230224.1"/>
    <property type="molecule type" value="Genomic_DNA"/>
</dbReference>
<organism evidence="2 3">
    <name type="scientific">Aureococcus anophagefferens</name>
    <name type="common">Harmful bloom alga</name>
    <dbReference type="NCBI Taxonomy" id="44056"/>
    <lineage>
        <taxon>Eukaryota</taxon>
        <taxon>Sar</taxon>
        <taxon>Stramenopiles</taxon>
        <taxon>Ochrophyta</taxon>
        <taxon>Pelagophyceae</taxon>
        <taxon>Pelagomonadales</taxon>
        <taxon>Pelagomonadaceae</taxon>
        <taxon>Aureococcus</taxon>
    </lineage>
</organism>
<feature type="region of interest" description="Disordered" evidence="1">
    <location>
        <begin position="302"/>
        <end position="322"/>
    </location>
</feature>
<dbReference type="PANTHER" id="PTHR43657">
    <property type="entry name" value="TRYPTOPHAN RNA-BINDING ATTENUATOR PROTEIN-LIKE PROTEIN"/>
    <property type="match status" value="1"/>
</dbReference>
<dbReference type="InterPro" id="IPR016031">
    <property type="entry name" value="Trp_RNA-bd_attenuator-like_dom"/>
</dbReference>
<accession>A0ABR1FG59</accession>
<dbReference type="InterPro" id="IPR036983">
    <property type="entry name" value="AIM24_sf"/>
</dbReference>
<dbReference type="Proteomes" id="UP001363151">
    <property type="component" value="Unassembled WGS sequence"/>
</dbReference>
<gene>
    <name evidence="2" type="ORF">SO694_00212016</name>
</gene>
<evidence type="ECO:0000313" key="2">
    <source>
        <dbReference type="EMBL" id="KAK7230224.1"/>
    </source>
</evidence>
<sequence length="322" mass="32291">MVQVQVPEGVAPGGMSGTTVQIAVPAGAGPGTVLEVADPGAVVPEAAVVGISATGTMSQVSGMHALGPQHMPPGFDMLGSTYGVLAKPLAPGESFQSEPGAMTFMSNDVKMSAKFGGFFGTVSTAVSGEALAKVTYTNEGSDVGYVGMTSNQPFSMVIPVQMGAVNGGVLNVKRGAYMAGTPDVTAKAKLLPARDCAACCCGGMPPIIQEISGAPTGAAFLAAAGTIVAKSLQPGEAIVVDSDVIVGFEKDVQFEVKQVGSCMTCCLGGEGCYNTVLTGPGTVYLQSISIDKLMAQLVTVQQESDSGDGGGGGPVDAQRIDR</sequence>
<evidence type="ECO:0000313" key="3">
    <source>
        <dbReference type="Proteomes" id="UP001363151"/>
    </source>
</evidence>
<comment type="caution">
    <text evidence="2">The sequence shown here is derived from an EMBL/GenBank/DDBJ whole genome shotgun (WGS) entry which is preliminary data.</text>
</comment>
<dbReference type="SUPFAM" id="SSF51219">
    <property type="entry name" value="TRAP-like"/>
    <property type="match status" value="1"/>
</dbReference>
<dbReference type="Gene3D" id="3.60.160.10">
    <property type="entry name" value="Mitochondrial biogenesis AIM24"/>
    <property type="match status" value="1"/>
</dbReference>
<dbReference type="PANTHER" id="PTHR43657:SF1">
    <property type="entry name" value="ALTERED INHERITANCE OF MITOCHONDRIA PROTEIN 24, MITOCHONDRIAL"/>
    <property type="match status" value="1"/>
</dbReference>
<proteinExistence type="predicted"/>
<dbReference type="Pfam" id="PF01987">
    <property type="entry name" value="AIM24"/>
    <property type="match status" value="1"/>
</dbReference>
<protein>
    <submittedName>
        <fullName evidence="2">AIM-like protein</fullName>
    </submittedName>
</protein>
<name>A0ABR1FG59_AURAN</name>
<keyword evidence="3" id="KW-1185">Reference proteome</keyword>
<evidence type="ECO:0000256" key="1">
    <source>
        <dbReference type="SAM" id="MobiDB-lite"/>
    </source>
</evidence>
<dbReference type="InterPro" id="IPR002838">
    <property type="entry name" value="AIM24"/>
</dbReference>
<reference evidence="2 3" key="1">
    <citation type="submission" date="2024-03" db="EMBL/GenBank/DDBJ databases">
        <title>Aureococcus anophagefferens CCMP1851 and Kratosvirus quantuckense: Draft genome of a second virus-susceptible host strain in the model system.</title>
        <authorList>
            <person name="Chase E."/>
            <person name="Truchon A.R."/>
            <person name="Schepens W."/>
            <person name="Wilhelm S.W."/>
        </authorList>
    </citation>
    <scope>NUCLEOTIDE SEQUENCE [LARGE SCALE GENOMIC DNA]</scope>
    <source>
        <strain evidence="2 3">CCMP1851</strain>
    </source>
</reference>